<keyword evidence="12" id="KW-1185">Reference proteome</keyword>
<evidence type="ECO:0000256" key="2">
    <source>
        <dbReference type="ARBA" id="ARBA00012438"/>
    </source>
</evidence>
<dbReference type="Pfam" id="PF00512">
    <property type="entry name" value="HisKA"/>
    <property type="match status" value="1"/>
</dbReference>
<evidence type="ECO:0000256" key="5">
    <source>
        <dbReference type="ARBA" id="ARBA00022777"/>
    </source>
</evidence>
<dbReference type="InterPro" id="IPR036890">
    <property type="entry name" value="HATPase_C_sf"/>
</dbReference>
<evidence type="ECO:0000256" key="6">
    <source>
        <dbReference type="ARBA" id="ARBA00023012"/>
    </source>
</evidence>
<keyword evidence="3" id="KW-0597">Phosphoprotein</keyword>
<evidence type="ECO:0000259" key="10">
    <source>
        <dbReference type="PROSITE" id="PS50109"/>
    </source>
</evidence>
<dbReference type="EMBL" id="JBGUAW010000001">
    <property type="protein sequence ID" value="MFA9459605.1"/>
    <property type="molecule type" value="Genomic_DNA"/>
</dbReference>
<reference evidence="11 12" key="1">
    <citation type="submission" date="2024-08" db="EMBL/GenBank/DDBJ databases">
        <title>Whole-genome sequencing of halo(alkali)philic microorganisms from hypersaline lakes.</title>
        <authorList>
            <person name="Sorokin D.Y."/>
            <person name="Merkel A.Y."/>
            <person name="Messina E."/>
            <person name="Yakimov M."/>
        </authorList>
    </citation>
    <scope>NUCLEOTIDE SEQUENCE [LARGE SCALE GENOMIC DNA]</scope>
    <source>
        <strain evidence="11 12">Cl-TMA</strain>
    </source>
</reference>
<keyword evidence="11" id="KW-0067">ATP-binding</keyword>
<dbReference type="InterPro" id="IPR003594">
    <property type="entry name" value="HATPase_dom"/>
</dbReference>
<dbReference type="PROSITE" id="PS50109">
    <property type="entry name" value="HIS_KIN"/>
    <property type="match status" value="1"/>
</dbReference>
<dbReference type="EC" id="2.7.13.3" evidence="2"/>
<keyword evidence="9" id="KW-1133">Transmembrane helix</keyword>
<dbReference type="RefSeq" id="WP_373654387.1">
    <property type="nucleotide sequence ID" value="NZ_JBGUAW010000001.1"/>
</dbReference>
<dbReference type="Proteomes" id="UP001575181">
    <property type="component" value="Unassembled WGS sequence"/>
</dbReference>
<dbReference type="SMART" id="SM00387">
    <property type="entry name" value="HATPase_c"/>
    <property type="match status" value="1"/>
</dbReference>
<dbReference type="SUPFAM" id="SSF47384">
    <property type="entry name" value="Homodimeric domain of signal transducing histidine kinase"/>
    <property type="match status" value="1"/>
</dbReference>
<feature type="transmembrane region" description="Helical" evidence="9">
    <location>
        <begin position="7"/>
        <end position="24"/>
    </location>
</feature>
<dbReference type="Gene3D" id="3.30.565.10">
    <property type="entry name" value="Histidine kinase-like ATPase, C-terminal domain"/>
    <property type="match status" value="1"/>
</dbReference>
<dbReference type="CDD" id="cd00082">
    <property type="entry name" value="HisKA"/>
    <property type="match status" value="1"/>
</dbReference>
<dbReference type="Pfam" id="PF02518">
    <property type="entry name" value="HATPase_c"/>
    <property type="match status" value="1"/>
</dbReference>
<organism evidence="11 12">
    <name type="scientific">Thiohalorhabdus methylotrophus</name>
    <dbReference type="NCBI Taxonomy" id="3242694"/>
    <lineage>
        <taxon>Bacteria</taxon>
        <taxon>Pseudomonadati</taxon>
        <taxon>Pseudomonadota</taxon>
        <taxon>Gammaproteobacteria</taxon>
        <taxon>Thiohalorhabdales</taxon>
        <taxon>Thiohalorhabdaceae</taxon>
        <taxon>Thiohalorhabdus</taxon>
    </lineage>
</organism>
<sequence>MRLLPVGARGVIALGLMVALMGALQARWPVIALGLGGMVLGGMIGWAWARTRLFALRRWLRSREGVVALQGAHAWDTLESELRYYFKHRDRQIRETRRRLSQLEGLAQELPVGVALLDIRGRLMEANGKAFELLALDPERGHGQRLQGWLREPSLQHLFSDDGEALRHGTAPYHPDPSRTLSFTVTHKEDGTFLLVVEEITERLRLHQMREDFVANVSHELKSPLTSLRGFAETLLGDPDLERERRQEFLAIMNDQIGRMQGLVADLLTLSRLEGRPEPAPETPVALDALIANLSNQFSGTAAHQDIALILPDSATLAGYHWYGEADSLNQALGNLVDNALKYSPAGGTVEIQVEPRAGELAVHVQDSGIGIEPQHLPRLTERFYRVDKGRSREVGGTGLGLSIVKHILQHHGGHLEVSSRPGRGSRFSAVLPDHPAGEREKPLSGGVHKAL</sequence>
<comment type="caution">
    <text evidence="11">The sequence shown here is derived from an EMBL/GenBank/DDBJ whole genome shotgun (WGS) entry which is preliminary data.</text>
</comment>
<feature type="region of interest" description="Disordered" evidence="8">
    <location>
        <begin position="415"/>
        <end position="452"/>
    </location>
</feature>
<dbReference type="SMART" id="SM00091">
    <property type="entry name" value="PAS"/>
    <property type="match status" value="1"/>
</dbReference>
<dbReference type="InterPro" id="IPR003661">
    <property type="entry name" value="HisK_dim/P_dom"/>
</dbReference>
<evidence type="ECO:0000256" key="4">
    <source>
        <dbReference type="ARBA" id="ARBA00022679"/>
    </source>
</evidence>
<accession>A0ABV4TU11</accession>
<keyword evidence="4" id="KW-0808">Transferase</keyword>
<evidence type="ECO:0000256" key="1">
    <source>
        <dbReference type="ARBA" id="ARBA00000085"/>
    </source>
</evidence>
<dbReference type="PRINTS" id="PR00344">
    <property type="entry name" value="BCTRLSENSOR"/>
</dbReference>
<dbReference type="InterPro" id="IPR035965">
    <property type="entry name" value="PAS-like_dom_sf"/>
</dbReference>
<feature type="domain" description="Histidine kinase" evidence="10">
    <location>
        <begin position="216"/>
        <end position="436"/>
    </location>
</feature>
<name>A0ABV4TU11_9GAMM</name>
<dbReference type="CDD" id="cd00075">
    <property type="entry name" value="HATPase"/>
    <property type="match status" value="1"/>
</dbReference>
<keyword evidence="7 9" id="KW-0472">Membrane</keyword>
<dbReference type="Gene3D" id="1.10.287.130">
    <property type="match status" value="1"/>
</dbReference>
<comment type="catalytic activity">
    <reaction evidence="1">
        <text>ATP + protein L-histidine = ADP + protein N-phospho-L-histidine.</text>
        <dbReference type="EC" id="2.7.13.3"/>
    </reaction>
</comment>
<keyword evidence="11" id="KW-0547">Nucleotide-binding</keyword>
<evidence type="ECO:0000256" key="3">
    <source>
        <dbReference type="ARBA" id="ARBA00022553"/>
    </source>
</evidence>
<dbReference type="InterPro" id="IPR036097">
    <property type="entry name" value="HisK_dim/P_sf"/>
</dbReference>
<dbReference type="GO" id="GO:0005524">
    <property type="term" value="F:ATP binding"/>
    <property type="evidence" value="ECO:0007669"/>
    <property type="project" value="UniProtKB-KW"/>
</dbReference>
<dbReference type="InterPro" id="IPR000014">
    <property type="entry name" value="PAS"/>
</dbReference>
<evidence type="ECO:0000256" key="9">
    <source>
        <dbReference type="SAM" id="Phobius"/>
    </source>
</evidence>
<evidence type="ECO:0000313" key="11">
    <source>
        <dbReference type="EMBL" id="MFA9459605.1"/>
    </source>
</evidence>
<keyword evidence="9" id="KW-0812">Transmembrane</keyword>
<dbReference type="SMART" id="SM00388">
    <property type="entry name" value="HisKA"/>
    <property type="match status" value="1"/>
</dbReference>
<protein>
    <recommendedName>
        <fullName evidence="2">histidine kinase</fullName>
        <ecNumber evidence="2">2.7.13.3</ecNumber>
    </recommendedName>
</protein>
<keyword evidence="5" id="KW-0418">Kinase</keyword>
<proteinExistence type="predicted"/>
<dbReference type="InterPro" id="IPR050351">
    <property type="entry name" value="BphY/WalK/GraS-like"/>
</dbReference>
<dbReference type="PANTHER" id="PTHR45453:SF1">
    <property type="entry name" value="PHOSPHATE REGULON SENSOR PROTEIN PHOR"/>
    <property type="match status" value="1"/>
</dbReference>
<dbReference type="InterPro" id="IPR005467">
    <property type="entry name" value="His_kinase_dom"/>
</dbReference>
<dbReference type="SUPFAM" id="SSF55874">
    <property type="entry name" value="ATPase domain of HSP90 chaperone/DNA topoisomerase II/histidine kinase"/>
    <property type="match status" value="1"/>
</dbReference>
<dbReference type="SUPFAM" id="SSF55785">
    <property type="entry name" value="PYP-like sensor domain (PAS domain)"/>
    <property type="match status" value="1"/>
</dbReference>
<evidence type="ECO:0000256" key="7">
    <source>
        <dbReference type="ARBA" id="ARBA00023136"/>
    </source>
</evidence>
<evidence type="ECO:0000256" key="8">
    <source>
        <dbReference type="SAM" id="MobiDB-lite"/>
    </source>
</evidence>
<gene>
    <name evidence="11" type="ORF">ACERLL_02025</name>
</gene>
<dbReference type="InterPro" id="IPR004358">
    <property type="entry name" value="Sig_transdc_His_kin-like_C"/>
</dbReference>
<dbReference type="PANTHER" id="PTHR45453">
    <property type="entry name" value="PHOSPHATE REGULON SENSOR PROTEIN PHOR"/>
    <property type="match status" value="1"/>
</dbReference>
<feature type="transmembrane region" description="Helical" evidence="9">
    <location>
        <begin position="30"/>
        <end position="49"/>
    </location>
</feature>
<keyword evidence="6" id="KW-0902">Two-component regulatory system</keyword>
<dbReference type="Gene3D" id="3.30.450.20">
    <property type="entry name" value="PAS domain"/>
    <property type="match status" value="1"/>
</dbReference>
<evidence type="ECO:0000313" key="12">
    <source>
        <dbReference type="Proteomes" id="UP001575181"/>
    </source>
</evidence>